<dbReference type="PANTHER" id="PTHR30126:SF64">
    <property type="entry name" value="HTH-TYPE TRANSCRIPTIONAL REGULATOR CITR"/>
    <property type="match status" value="1"/>
</dbReference>
<dbReference type="AlphaFoldDB" id="A0A2U3K0N4"/>
<dbReference type="OrthoDB" id="9785745at2"/>
<name>A0A2U3K0N4_9FIRM</name>
<evidence type="ECO:0000313" key="6">
    <source>
        <dbReference type="EMBL" id="SPF33159.1"/>
    </source>
</evidence>
<accession>A0A2U3K0N4</accession>
<dbReference type="Gene3D" id="3.40.190.290">
    <property type="match status" value="1"/>
</dbReference>
<dbReference type="PANTHER" id="PTHR30126">
    <property type="entry name" value="HTH-TYPE TRANSCRIPTIONAL REGULATOR"/>
    <property type="match status" value="1"/>
</dbReference>
<dbReference type="InterPro" id="IPR005119">
    <property type="entry name" value="LysR_subst-bd"/>
</dbReference>
<sequence length="323" mass="36420">MLDLLRLFGQVVEEQSFTVVARKLGISQPAVSNQMRALEEKLGVKLLYRKGKGFALTPEGETVYRHGLHMLDEWSELMREIGSSERLMNGKVHIGASHIPGEYLLPAYLASFRKLYPEIKFKLSIGDSLEMAEKALAHEVDFAVVGAVFDTEKLTSEFWLKDELSFVVSGDHPLSTTRNIEMNILQKYPMILRESGSGHRRAFEEALAKRGLDLNDFNVALEVGSTEGVKNAVRSGLGYSFLSRHALESCEKQGLVWTSVKDFHIERGFYLLSRRNKSLTFIANECYRYLVTQMSGVGGDQWAERNNADSPKGLPRFGMEDIF</sequence>
<evidence type="ECO:0000256" key="2">
    <source>
        <dbReference type="ARBA" id="ARBA00023015"/>
    </source>
</evidence>
<evidence type="ECO:0000259" key="5">
    <source>
        <dbReference type="PROSITE" id="PS50931"/>
    </source>
</evidence>
<dbReference type="InterPro" id="IPR047788">
    <property type="entry name" value="LysR-like_Sec_metab"/>
</dbReference>
<dbReference type="EMBL" id="OMOF01000025">
    <property type="protein sequence ID" value="SPF33159.1"/>
    <property type="molecule type" value="Genomic_DNA"/>
</dbReference>
<evidence type="ECO:0000256" key="3">
    <source>
        <dbReference type="ARBA" id="ARBA00023125"/>
    </source>
</evidence>
<dbReference type="SUPFAM" id="SSF46785">
    <property type="entry name" value="Winged helix' DNA-binding domain"/>
    <property type="match status" value="1"/>
</dbReference>
<evidence type="ECO:0000256" key="4">
    <source>
        <dbReference type="ARBA" id="ARBA00023163"/>
    </source>
</evidence>
<organism evidence="6 7">
    <name type="scientific">Candidatus Desulfosporosinus infrequens</name>
    <dbReference type="NCBI Taxonomy" id="2043169"/>
    <lineage>
        <taxon>Bacteria</taxon>
        <taxon>Bacillati</taxon>
        <taxon>Bacillota</taxon>
        <taxon>Clostridia</taxon>
        <taxon>Eubacteriales</taxon>
        <taxon>Desulfitobacteriaceae</taxon>
        <taxon>Desulfosporosinus</taxon>
    </lineage>
</organism>
<gene>
    <name evidence="6" type="ORF">SBF1_1200023</name>
</gene>
<keyword evidence="4" id="KW-0804">Transcription</keyword>
<feature type="domain" description="HTH lysR-type" evidence="5">
    <location>
        <begin position="1"/>
        <end position="57"/>
    </location>
</feature>
<evidence type="ECO:0000256" key="1">
    <source>
        <dbReference type="ARBA" id="ARBA00009437"/>
    </source>
</evidence>
<dbReference type="FunFam" id="1.10.10.10:FF:000001">
    <property type="entry name" value="LysR family transcriptional regulator"/>
    <property type="match status" value="1"/>
</dbReference>
<evidence type="ECO:0000313" key="7">
    <source>
        <dbReference type="Proteomes" id="UP000238916"/>
    </source>
</evidence>
<dbReference type="InterPro" id="IPR036388">
    <property type="entry name" value="WH-like_DNA-bd_sf"/>
</dbReference>
<dbReference type="GO" id="GO:0000976">
    <property type="term" value="F:transcription cis-regulatory region binding"/>
    <property type="evidence" value="ECO:0007669"/>
    <property type="project" value="TreeGrafter"/>
</dbReference>
<dbReference type="PRINTS" id="PR00039">
    <property type="entry name" value="HTHLYSR"/>
</dbReference>
<keyword evidence="3" id="KW-0238">DNA-binding</keyword>
<comment type="similarity">
    <text evidence="1">Belongs to the LysR transcriptional regulatory family.</text>
</comment>
<protein>
    <submittedName>
        <fullName evidence="6">Bacterial regulatory helix-turn-helix, lysR family protein</fullName>
    </submittedName>
</protein>
<dbReference type="Pfam" id="PF03466">
    <property type="entry name" value="LysR_substrate"/>
    <property type="match status" value="1"/>
</dbReference>
<dbReference type="InterPro" id="IPR000847">
    <property type="entry name" value="LysR_HTH_N"/>
</dbReference>
<dbReference type="Gene3D" id="1.10.10.10">
    <property type="entry name" value="Winged helix-like DNA-binding domain superfamily/Winged helix DNA-binding domain"/>
    <property type="match status" value="1"/>
</dbReference>
<dbReference type="SUPFAM" id="SSF53850">
    <property type="entry name" value="Periplasmic binding protein-like II"/>
    <property type="match status" value="1"/>
</dbReference>
<dbReference type="PROSITE" id="PS50931">
    <property type="entry name" value="HTH_LYSR"/>
    <property type="match status" value="1"/>
</dbReference>
<keyword evidence="2" id="KW-0805">Transcription regulation</keyword>
<dbReference type="InterPro" id="IPR036390">
    <property type="entry name" value="WH_DNA-bd_sf"/>
</dbReference>
<dbReference type="NCBIfam" id="NF040786">
    <property type="entry name" value="LysR_Sec_metab"/>
    <property type="match status" value="1"/>
</dbReference>
<dbReference type="Pfam" id="PF00126">
    <property type="entry name" value="HTH_1"/>
    <property type="match status" value="1"/>
</dbReference>
<reference evidence="7" key="1">
    <citation type="submission" date="2018-02" db="EMBL/GenBank/DDBJ databases">
        <authorList>
            <person name="Hausmann B."/>
        </authorList>
    </citation>
    <scope>NUCLEOTIDE SEQUENCE [LARGE SCALE GENOMIC DNA]</scope>
    <source>
        <strain evidence="7">Peat soil MAG SbF1</strain>
    </source>
</reference>
<dbReference type="Proteomes" id="UP000238916">
    <property type="component" value="Unassembled WGS sequence"/>
</dbReference>
<dbReference type="CDD" id="cd08420">
    <property type="entry name" value="PBP2_CysL_like"/>
    <property type="match status" value="1"/>
</dbReference>
<proteinExistence type="inferred from homology"/>
<dbReference type="GO" id="GO:0003700">
    <property type="term" value="F:DNA-binding transcription factor activity"/>
    <property type="evidence" value="ECO:0007669"/>
    <property type="project" value="InterPro"/>
</dbReference>